<keyword evidence="10" id="KW-1185">Reference proteome</keyword>
<dbReference type="GeneID" id="97548301"/>
<dbReference type="Proteomes" id="UP000245657">
    <property type="component" value="Unassembled WGS sequence"/>
</dbReference>
<organism evidence="9 10">
    <name type="scientific">Methanospirillum lacunae</name>
    <dbReference type="NCBI Taxonomy" id="668570"/>
    <lineage>
        <taxon>Archaea</taxon>
        <taxon>Methanobacteriati</taxon>
        <taxon>Methanobacteriota</taxon>
        <taxon>Stenosarchaea group</taxon>
        <taxon>Methanomicrobia</taxon>
        <taxon>Methanomicrobiales</taxon>
        <taxon>Methanospirillaceae</taxon>
        <taxon>Methanospirillum</taxon>
    </lineage>
</organism>
<dbReference type="EMBL" id="QGMY01000016">
    <property type="protein sequence ID" value="PWR70165.1"/>
    <property type="molecule type" value="Genomic_DNA"/>
</dbReference>
<evidence type="ECO:0000256" key="6">
    <source>
        <dbReference type="ARBA" id="ARBA00022793"/>
    </source>
</evidence>
<evidence type="ECO:0000256" key="7">
    <source>
        <dbReference type="ARBA" id="ARBA00023061"/>
    </source>
</evidence>
<dbReference type="Pfam" id="PF03306">
    <property type="entry name" value="AAL_decarboxy"/>
    <property type="match status" value="1"/>
</dbReference>
<reference evidence="9 10" key="1">
    <citation type="submission" date="2018-05" db="EMBL/GenBank/DDBJ databases">
        <title>Draft genome of Methanospirillum lacunae Ki8-1.</title>
        <authorList>
            <person name="Dueholm M.S."/>
            <person name="Nielsen P.H."/>
            <person name="Bakmann L.F."/>
            <person name="Otzen D.E."/>
        </authorList>
    </citation>
    <scope>NUCLEOTIDE SEQUENCE [LARGE SCALE GENOMIC DNA]</scope>
    <source>
        <strain evidence="9 10">Ki8-1</strain>
    </source>
</reference>
<accession>A0A2V2MVC5</accession>
<dbReference type="PIRSF" id="PIRSF001332">
    <property type="entry name" value="Acetolac_decarb"/>
    <property type="match status" value="1"/>
</dbReference>
<keyword evidence="6" id="KW-0210">Decarboxylase</keyword>
<dbReference type="OrthoDB" id="81038at2157"/>
<dbReference type="NCBIfam" id="TIGR01252">
    <property type="entry name" value="acetolac_decarb"/>
    <property type="match status" value="1"/>
</dbReference>
<keyword evidence="7" id="KW-0005">Acetoin biosynthesis</keyword>
<sequence length="242" mass="26816">MCFSRIILIFTILMLFFGATVFLAVAEQSHEDLTSQAGVFSVLEEGNYDRHATVDDMNKYGDLGVGGFENMDGELIQLNGTVYQVTSDGVVHTPPGDTGITFMNTVWFNPEQTHEFSQSENITELEEELNQSFPSKDCIYAIRVDGFFPEMKVRSVPIQQKPYPPLSSVIANQSVFNLTNTTGTISGFWFPAYMQGVNYAGFHLHYISADKTVGGHVLGCTIENGTALIDPIYSIKVVNEKL</sequence>
<evidence type="ECO:0000256" key="8">
    <source>
        <dbReference type="ARBA" id="ARBA00023239"/>
    </source>
</evidence>
<comment type="pathway">
    <text evidence="2">Polyol metabolism; (R,R)-butane-2,3-diol biosynthesis; (R,R)-butane-2,3-diol from pyruvate: step 2/3.</text>
</comment>
<dbReference type="SUPFAM" id="SSF117856">
    <property type="entry name" value="AF0104/ALDC/Ptd012-like"/>
    <property type="match status" value="1"/>
</dbReference>
<dbReference type="GO" id="GO:0045151">
    <property type="term" value="P:acetoin biosynthetic process"/>
    <property type="evidence" value="ECO:0007669"/>
    <property type="project" value="UniProtKB-KW"/>
</dbReference>
<evidence type="ECO:0000313" key="10">
    <source>
        <dbReference type="Proteomes" id="UP000245657"/>
    </source>
</evidence>
<dbReference type="GO" id="GO:0047605">
    <property type="term" value="F:acetolactate decarboxylase activity"/>
    <property type="evidence" value="ECO:0007669"/>
    <property type="project" value="UniProtKB-EC"/>
</dbReference>
<dbReference type="PANTHER" id="PTHR35524">
    <property type="entry name" value="ALPHA-ACETOLACTATE DECARBOXYLASE"/>
    <property type="match status" value="1"/>
</dbReference>
<evidence type="ECO:0000256" key="2">
    <source>
        <dbReference type="ARBA" id="ARBA00005170"/>
    </source>
</evidence>
<evidence type="ECO:0000256" key="1">
    <source>
        <dbReference type="ARBA" id="ARBA00001784"/>
    </source>
</evidence>
<comment type="catalytic activity">
    <reaction evidence="1">
        <text>(2S)-2-acetolactate + H(+) = (R)-acetoin + CO2</text>
        <dbReference type="Rhea" id="RHEA:21580"/>
        <dbReference type="ChEBI" id="CHEBI:15378"/>
        <dbReference type="ChEBI" id="CHEBI:15686"/>
        <dbReference type="ChEBI" id="CHEBI:16526"/>
        <dbReference type="ChEBI" id="CHEBI:58476"/>
        <dbReference type="EC" id="4.1.1.5"/>
    </reaction>
</comment>
<dbReference type="AlphaFoldDB" id="A0A2V2MVC5"/>
<dbReference type="EC" id="4.1.1.5" evidence="4"/>
<dbReference type="InterPro" id="IPR005128">
    <property type="entry name" value="Acetolactate_a_deCO2ase"/>
</dbReference>
<dbReference type="UniPathway" id="UPA00626">
    <property type="reaction ID" value="UER00678"/>
</dbReference>
<dbReference type="CDD" id="cd17299">
    <property type="entry name" value="acetolactate_decarboxylase"/>
    <property type="match status" value="1"/>
</dbReference>
<gene>
    <name evidence="9" type="primary">budA</name>
    <name evidence="9" type="ORF">DK846_15625</name>
</gene>
<evidence type="ECO:0000313" key="9">
    <source>
        <dbReference type="EMBL" id="PWR70165.1"/>
    </source>
</evidence>
<dbReference type="PANTHER" id="PTHR35524:SF1">
    <property type="entry name" value="ALPHA-ACETOLACTATE DECARBOXYLASE"/>
    <property type="match status" value="1"/>
</dbReference>
<dbReference type="Gene3D" id="3.30.1330.80">
    <property type="entry name" value="Hypothetical protein, similar to alpha- acetolactate decarboxylase, domain 2"/>
    <property type="match status" value="2"/>
</dbReference>
<name>A0A2V2MVC5_9EURY</name>
<comment type="caution">
    <text evidence="9">The sequence shown here is derived from an EMBL/GenBank/DDBJ whole genome shotgun (WGS) entry which is preliminary data.</text>
</comment>
<dbReference type="RefSeq" id="WP_109969927.1">
    <property type="nucleotide sequence ID" value="NZ_CP176093.1"/>
</dbReference>
<keyword evidence="8" id="KW-0456">Lyase</keyword>
<comment type="similarity">
    <text evidence="3">Belongs to the alpha-acetolactate decarboxylase family.</text>
</comment>
<evidence type="ECO:0000256" key="4">
    <source>
        <dbReference type="ARBA" id="ARBA00013204"/>
    </source>
</evidence>
<evidence type="ECO:0000256" key="3">
    <source>
        <dbReference type="ARBA" id="ARBA00007106"/>
    </source>
</evidence>
<evidence type="ECO:0000256" key="5">
    <source>
        <dbReference type="ARBA" id="ARBA00020164"/>
    </source>
</evidence>
<proteinExistence type="inferred from homology"/>
<protein>
    <recommendedName>
        <fullName evidence="5">Alpha-acetolactate decarboxylase</fullName>
        <ecNumber evidence="4">4.1.1.5</ecNumber>
    </recommendedName>
</protein>